<keyword evidence="5" id="KW-1185">Reference proteome</keyword>
<evidence type="ECO:0000313" key="5">
    <source>
        <dbReference type="Proteomes" id="UP000593561"/>
    </source>
</evidence>
<evidence type="ECO:0000256" key="1">
    <source>
        <dbReference type="ARBA" id="ARBA00023125"/>
    </source>
</evidence>
<keyword evidence="2" id="KW-1133">Transmembrane helix</keyword>
<gene>
    <name evidence="4" type="ORF">Godav_005603</name>
</gene>
<feature type="transmembrane region" description="Helical" evidence="2">
    <location>
        <begin position="54"/>
        <end position="86"/>
    </location>
</feature>
<keyword evidence="2" id="KW-0812">Transmembrane</keyword>
<comment type="caution">
    <text evidence="4">The sequence shown here is derived from an EMBL/GenBank/DDBJ whole genome shotgun (WGS) entry which is preliminary data.</text>
</comment>
<dbReference type="Proteomes" id="UP000593561">
    <property type="component" value="Unassembled WGS sequence"/>
</dbReference>
<protein>
    <recommendedName>
        <fullName evidence="3">HTH CENPB-type domain-containing protein</fullName>
    </recommendedName>
</protein>
<feature type="domain" description="HTH CENPB-type" evidence="3">
    <location>
        <begin position="1"/>
        <end position="29"/>
    </location>
</feature>
<evidence type="ECO:0000256" key="2">
    <source>
        <dbReference type="SAM" id="Phobius"/>
    </source>
</evidence>
<sequence length="87" mass="10310">MYGDANFEFNCSIGWLERFKARHGIKSYRRFGESADYSLAAKQLERRKRIRKDLLLWFVTMRMVQIKCLFGLLQLRFIIGVAFILAS</sequence>
<reference evidence="4 5" key="1">
    <citation type="journal article" date="2019" name="Genome Biol. Evol.">
        <title>Insights into the evolution of the New World diploid cottons (Gossypium, subgenus Houzingenia) based on genome sequencing.</title>
        <authorList>
            <person name="Grover C.E."/>
            <person name="Arick M.A. 2nd"/>
            <person name="Thrash A."/>
            <person name="Conover J.L."/>
            <person name="Sanders W.S."/>
            <person name="Peterson D.G."/>
            <person name="Frelichowski J.E."/>
            <person name="Scheffler J.A."/>
            <person name="Scheffler B.E."/>
            <person name="Wendel J.F."/>
        </authorList>
    </citation>
    <scope>NUCLEOTIDE SEQUENCE [LARGE SCALE GENOMIC DNA]</scope>
    <source>
        <strain evidence="4">27</strain>
        <tissue evidence="4">Leaf</tissue>
    </source>
</reference>
<name>A0A7J8S119_GOSDV</name>
<accession>A0A7J8S119</accession>
<organism evidence="4 5">
    <name type="scientific">Gossypium davidsonii</name>
    <name type="common">Davidson's cotton</name>
    <name type="synonym">Gossypium klotzschianum subsp. davidsonii</name>
    <dbReference type="NCBI Taxonomy" id="34287"/>
    <lineage>
        <taxon>Eukaryota</taxon>
        <taxon>Viridiplantae</taxon>
        <taxon>Streptophyta</taxon>
        <taxon>Embryophyta</taxon>
        <taxon>Tracheophyta</taxon>
        <taxon>Spermatophyta</taxon>
        <taxon>Magnoliopsida</taxon>
        <taxon>eudicotyledons</taxon>
        <taxon>Gunneridae</taxon>
        <taxon>Pentapetalae</taxon>
        <taxon>rosids</taxon>
        <taxon>malvids</taxon>
        <taxon>Malvales</taxon>
        <taxon>Malvaceae</taxon>
        <taxon>Malvoideae</taxon>
        <taxon>Gossypium</taxon>
    </lineage>
</organism>
<dbReference type="Pfam" id="PF03221">
    <property type="entry name" value="HTH_Tnp_Tc5"/>
    <property type="match status" value="1"/>
</dbReference>
<keyword evidence="1" id="KW-0238">DNA-binding</keyword>
<evidence type="ECO:0000259" key="3">
    <source>
        <dbReference type="PROSITE" id="PS51253"/>
    </source>
</evidence>
<dbReference type="InterPro" id="IPR006600">
    <property type="entry name" value="HTH_CenpB_DNA-bd_dom"/>
</dbReference>
<evidence type="ECO:0000313" key="4">
    <source>
        <dbReference type="EMBL" id="MBA0619797.1"/>
    </source>
</evidence>
<dbReference type="GO" id="GO:0003677">
    <property type="term" value="F:DNA binding"/>
    <property type="evidence" value="ECO:0007669"/>
    <property type="project" value="UniProtKB-KW"/>
</dbReference>
<keyword evidence="2" id="KW-0472">Membrane</keyword>
<proteinExistence type="predicted"/>
<dbReference type="PROSITE" id="PS51253">
    <property type="entry name" value="HTH_CENPB"/>
    <property type="match status" value="1"/>
</dbReference>
<dbReference type="AlphaFoldDB" id="A0A7J8S119"/>
<dbReference type="EMBL" id="JABFAC010000008">
    <property type="protein sequence ID" value="MBA0619797.1"/>
    <property type="molecule type" value="Genomic_DNA"/>
</dbReference>